<dbReference type="SUPFAM" id="SSF56112">
    <property type="entry name" value="Protein kinase-like (PK-like)"/>
    <property type="match status" value="1"/>
</dbReference>
<dbReference type="EC" id="2.7.11.1" evidence="1"/>
<evidence type="ECO:0000313" key="9">
    <source>
        <dbReference type="Proteomes" id="UP000237631"/>
    </source>
</evidence>
<sequence>MTNRFRKFAVADQIRIIQRIQTLRDSLNAIEPASDAVPDQPDPGSPTANAFLESLRNLHGAQQQVEQACIEVRNERMLRPQPDATVTGLNSIIAQYRQTAADTQEIIVFFQGAVQEAVWGKEHPAGTPDPTTRPPAADGAVQEQSIPPPPTDAWLGAFRLAKGGQATPAVYVRQNRHGQIMDRACIKDTAWPRSEGSVTPSLYDPDHTALDASSRSKRPAEVGALIRLNELPGSQSIIKLRNWHRIYHEDARTVVKYRLYLEWCGYGDLYQLSRKYTPYDAVRGYEPPDTVEEEDWIPEPFVWACAEQLVNAGILMERGTFEKPPVPPWSEIIHRDLKTPNVFLAHNTSNIYKGYPALKIGDFGMATILSTDSAKRYAPNRYLRTGTDFCTAPEQLRLKADGTLEISSKTNVWGIGIVLWSLLHSRAGGDFAIYDPTPLTQGQSFHFPRDPQTATFSAKHGDHYSQELRDFILDCLTLSPDDRPNFDALAVRVRQATNRLSETAVDRAAGLRDADGDDPRFAGDSYALKLSEERYAMYSFLSRSMDPAPRPDRGNCGEACVQEGEYTKMVGADVDHEHDEEEEQQGQQEQRKGNDNRATDSRPHIDVAGQS</sequence>
<dbReference type="PROSITE" id="PS50011">
    <property type="entry name" value="PROTEIN_KINASE_DOM"/>
    <property type="match status" value="1"/>
</dbReference>
<dbReference type="GO" id="GO:0004674">
    <property type="term" value="F:protein serine/threonine kinase activity"/>
    <property type="evidence" value="ECO:0007669"/>
    <property type="project" value="UniProtKB-EC"/>
</dbReference>
<keyword evidence="3" id="KW-0547">Nucleotide-binding</keyword>
<dbReference type="InterPro" id="IPR000719">
    <property type="entry name" value="Prot_kinase_dom"/>
</dbReference>
<feature type="compositionally biased region" description="Basic and acidic residues" evidence="6">
    <location>
        <begin position="589"/>
        <end position="605"/>
    </location>
</feature>
<feature type="region of interest" description="Disordered" evidence="6">
    <location>
        <begin position="121"/>
        <end position="149"/>
    </location>
</feature>
<dbReference type="PANTHER" id="PTHR43671">
    <property type="entry name" value="SERINE/THREONINE-PROTEIN KINASE NEK"/>
    <property type="match status" value="1"/>
</dbReference>
<dbReference type="InterPro" id="IPR008271">
    <property type="entry name" value="Ser/Thr_kinase_AS"/>
</dbReference>
<name>A0A2S6BT11_9PEZI</name>
<keyword evidence="4" id="KW-0418">Kinase</keyword>
<protein>
    <recommendedName>
        <fullName evidence="1">non-specific serine/threonine protein kinase</fullName>
        <ecNumber evidence="1">2.7.11.1</ecNumber>
    </recommendedName>
</protein>
<keyword evidence="9" id="KW-1185">Reference proteome</keyword>
<evidence type="ECO:0000256" key="3">
    <source>
        <dbReference type="ARBA" id="ARBA00022741"/>
    </source>
</evidence>
<evidence type="ECO:0000256" key="4">
    <source>
        <dbReference type="ARBA" id="ARBA00022777"/>
    </source>
</evidence>
<feature type="region of interest" description="Disordered" evidence="6">
    <location>
        <begin position="196"/>
        <end position="215"/>
    </location>
</feature>
<dbReference type="AlphaFoldDB" id="A0A2S6BT11"/>
<evidence type="ECO:0000256" key="2">
    <source>
        <dbReference type="ARBA" id="ARBA00022679"/>
    </source>
</evidence>
<dbReference type="OrthoDB" id="310217at2759"/>
<reference evidence="9" key="1">
    <citation type="journal article" date="2017" name="bioRxiv">
        <title>Conservation of a gene cluster reveals novel cercosporin biosynthetic mechanisms and extends production to the genus Colletotrichum.</title>
        <authorList>
            <person name="de Jonge R."/>
            <person name="Ebert M.K."/>
            <person name="Huitt-Roehl C.R."/>
            <person name="Pal P."/>
            <person name="Suttle J.C."/>
            <person name="Spanner R.E."/>
            <person name="Neubauer J.D."/>
            <person name="Jurick W.M.II."/>
            <person name="Stott K.A."/>
            <person name="Secor G.A."/>
            <person name="Thomma B.P.H.J."/>
            <person name="Van de Peer Y."/>
            <person name="Townsend C.A."/>
            <person name="Bolton M.D."/>
        </authorList>
    </citation>
    <scope>NUCLEOTIDE SEQUENCE [LARGE SCALE GENOMIC DNA]</scope>
    <source>
        <strain evidence="9">CBS538.71</strain>
    </source>
</reference>
<proteinExistence type="predicted"/>
<dbReference type="Pfam" id="PF00069">
    <property type="entry name" value="Pkinase"/>
    <property type="match status" value="1"/>
</dbReference>
<organism evidence="8 9">
    <name type="scientific">Cercospora berteroae</name>
    <dbReference type="NCBI Taxonomy" id="357750"/>
    <lineage>
        <taxon>Eukaryota</taxon>
        <taxon>Fungi</taxon>
        <taxon>Dikarya</taxon>
        <taxon>Ascomycota</taxon>
        <taxon>Pezizomycotina</taxon>
        <taxon>Dothideomycetes</taxon>
        <taxon>Dothideomycetidae</taxon>
        <taxon>Mycosphaerellales</taxon>
        <taxon>Mycosphaerellaceae</taxon>
        <taxon>Cercospora</taxon>
    </lineage>
</organism>
<dbReference type="GO" id="GO:0005524">
    <property type="term" value="F:ATP binding"/>
    <property type="evidence" value="ECO:0007669"/>
    <property type="project" value="UniProtKB-KW"/>
</dbReference>
<dbReference type="EMBL" id="PNEN01001780">
    <property type="protein sequence ID" value="PPJ50601.1"/>
    <property type="molecule type" value="Genomic_DNA"/>
</dbReference>
<evidence type="ECO:0000259" key="7">
    <source>
        <dbReference type="PROSITE" id="PS50011"/>
    </source>
</evidence>
<comment type="caution">
    <text evidence="8">The sequence shown here is derived from an EMBL/GenBank/DDBJ whole genome shotgun (WGS) entry which is preliminary data.</text>
</comment>
<evidence type="ECO:0000256" key="6">
    <source>
        <dbReference type="SAM" id="MobiDB-lite"/>
    </source>
</evidence>
<dbReference type="PANTHER" id="PTHR43671:SF13">
    <property type="entry name" value="SERINE_THREONINE-PROTEIN KINASE NEK2"/>
    <property type="match status" value="1"/>
</dbReference>
<feature type="compositionally biased region" description="Low complexity" evidence="6">
    <location>
        <begin position="125"/>
        <end position="140"/>
    </location>
</feature>
<dbReference type="InterPro" id="IPR050660">
    <property type="entry name" value="NEK_Ser/Thr_kinase"/>
</dbReference>
<dbReference type="InterPro" id="IPR011009">
    <property type="entry name" value="Kinase-like_dom_sf"/>
</dbReference>
<feature type="domain" description="Protein kinase" evidence="7">
    <location>
        <begin position="154"/>
        <end position="500"/>
    </location>
</feature>
<feature type="region of interest" description="Disordered" evidence="6">
    <location>
        <begin position="570"/>
        <end position="611"/>
    </location>
</feature>
<evidence type="ECO:0000256" key="1">
    <source>
        <dbReference type="ARBA" id="ARBA00012513"/>
    </source>
</evidence>
<keyword evidence="5" id="KW-0067">ATP-binding</keyword>
<dbReference type="PROSITE" id="PS00108">
    <property type="entry name" value="PROTEIN_KINASE_ST"/>
    <property type="match status" value="1"/>
</dbReference>
<keyword evidence="2" id="KW-0808">Transferase</keyword>
<accession>A0A2S6BT11</accession>
<evidence type="ECO:0000313" key="8">
    <source>
        <dbReference type="EMBL" id="PPJ50601.1"/>
    </source>
</evidence>
<dbReference type="STRING" id="357750.A0A2S6BT11"/>
<evidence type="ECO:0000256" key="5">
    <source>
        <dbReference type="ARBA" id="ARBA00022840"/>
    </source>
</evidence>
<dbReference type="SMART" id="SM00220">
    <property type="entry name" value="S_TKc"/>
    <property type="match status" value="1"/>
</dbReference>
<dbReference type="Proteomes" id="UP000237631">
    <property type="component" value="Unassembled WGS sequence"/>
</dbReference>
<gene>
    <name evidence="8" type="ORF">CBER1_05727</name>
</gene>
<dbReference type="Gene3D" id="1.10.510.10">
    <property type="entry name" value="Transferase(Phosphotransferase) domain 1"/>
    <property type="match status" value="1"/>
</dbReference>